<accession>A0ABM9I4B7</accession>
<sequence>MSDSDSQMDLQVEPLLDRLEISLREEMVRRGFSNPAMIGIHTGGAWIAERLHARLGLKEPLGFLNISFYRDDFSHTGMHPQVKPSVLPFRVEGRNILLIDDVFYTGRTVRAALNEIFDYGRPAQVLLGVLIERDGRQIPIRPDCVGSTIALSPDQRITLSGPSPLKLRIHSVSSPS</sequence>
<keyword evidence="3" id="KW-1185">Reference proteome</keyword>
<dbReference type="Pfam" id="PF00156">
    <property type="entry name" value="Pribosyltran"/>
    <property type="match status" value="1"/>
</dbReference>
<reference evidence="2 3" key="1">
    <citation type="submission" date="2023-03" db="EMBL/GenBank/DDBJ databases">
        <authorList>
            <person name="Pearce D."/>
        </authorList>
    </citation>
    <scope>NUCLEOTIDE SEQUENCE [LARGE SCALE GENOMIC DNA]</scope>
    <source>
        <strain evidence="2">Msz</strain>
    </source>
</reference>
<evidence type="ECO:0000313" key="2">
    <source>
        <dbReference type="EMBL" id="CAI8882048.1"/>
    </source>
</evidence>
<dbReference type="InterPro" id="IPR050137">
    <property type="entry name" value="PyrR_bifunctional"/>
</dbReference>
<dbReference type="EC" id="2.4.2.9" evidence="2"/>
<dbReference type="CDD" id="cd06223">
    <property type="entry name" value="PRTases_typeI"/>
    <property type="match status" value="1"/>
</dbReference>
<dbReference type="RefSeq" id="WP_036269703.1">
    <property type="nucleotide sequence ID" value="NZ_OX458333.1"/>
</dbReference>
<gene>
    <name evidence="2" type="primary">pyrR</name>
    <name evidence="2" type="ORF">MSZNOR_3076</name>
</gene>
<dbReference type="NCBIfam" id="NF003545">
    <property type="entry name" value="PRK05205.1-1"/>
    <property type="match status" value="1"/>
</dbReference>
<dbReference type="PANTHER" id="PTHR11608">
    <property type="entry name" value="BIFUNCTIONAL PROTEIN PYRR"/>
    <property type="match status" value="1"/>
</dbReference>
<keyword evidence="2" id="KW-0328">Glycosyltransferase</keyword>
<dbReference type="SUPFAM" id="SSF53271">
    <property type="entry name" value="PRTase-like"/>
    <property type="match status" value="1"/>
</dbReference>
<organism evidence="2 3">
    <name type="scientific">Methylocaldum szegediense</name>
    <dbReference type="NCBI Taxonomy" id="73780"/>
    <lineage>
        <taxon>Bacteria</taxon>
        <taxon>Pseudomonadati</taxon>
        <taxon>Pseudomonadota</taxon>
        <taxon>Gammaproteobacteria</taxon>
        <taxon>Methylococcales</taxon>
        <taxon>Methylococcaceae</taxon>
        <taxon>Methylocaldum</taxon>
    </lineage>
</organism>
<dbReference type="EMBL" id="OX458333">
    <property type="protein sequence ID" value="CAI8882048.1"/>
    <property type="molecule type" value="Genomic_DNA"/>
</dbReference>
<dbReference type="PANTHER" id="PTHR11608:SF0">
    <property type="entry name" value="BIFUNCTIONAL PROTEIN PYRR"/>
    <property type="match status" value="1"/>
</dbReference>
<evidence type="ECO:0000259" key="1">
    <source>
        <dbReference type="Pfam" id="PF00156"/>
    </source>
</evidence>
<dbReference type="InterPro" id="IPR000836">
    <property type="entry name" value="PRTase_dom"/>
</dbReference>
<feature type="domain" description="Phosphoribosyltransferase" evidence="1">
    <location>
        <begin position="25"/>
        <end position="145"/>
    </location>
</feature>
<dbReference type="InterPro" id="IPR029057">
    <property type="entry name" value="PRTase-like"/>
</dbReference>
<name>A0ABM9I4B7_9GAMM</name>
<keyword evidence="2" id="KW-0808">Transferase</keyword>
<dbReference type="GO" id="GO:0004845">
    <property type="term" value="F:uracil phosphoribosyltransferase activity"/>
    <property type="evidence" value="ECO:0007669"/>
    <property type="project" value="UniProtKB-EC"/>
</dbReference>
<dbReference type="Gene3D" id="3.40.50.2020">
    <property type="match status" value="1"/>
</dbReference>
<protein>
    <submittedName>
        <fullName evidence="2">Pyrimidine operon regulatory protein / Uracil phosphoribosyltransferase</fullName>
        <ecNumber evidence="2">2.4.2.9</ecNumber>
    </submittedName>
</protein>
<dbReference type="Proteomes" id="UP001162030">
    <property type="component" value="Chromosome"/>
</dbReference>
<proteinExistence type="predicted"/>
<evidence type="ECO:0000313" key="3">
    <source>
        <dbReference type="Proteomes" id="UP001162030"/>
    </source>
</evidence>